<dbReference type="EMBL" id="FMIM01000075">
    <property type="protein sequence ID" value="SCL83987.1"/>
    <property type="molecule type" value="Genomic_DNA"/>
</dbReference>
<reference evidence="1 2" key="1">
    <citation type="submission" date="2016-08" db="EMBL/GenBank/DDBJ databases">
        <authorList>
            <consortium name="Pathogen Informatics"/>
        </authorList>
    </citation>
    <scope>NUCLEOTIDE SEQUENCE [LARGE SCALE GENOMIC DNA]</scope>
    <source>
        <strain evidence="1 2">CB</strain>
    </source>
</reference>
<organism evidence="1 2">
    <name type="scientific">Plasmodium chabaudi chabaudi</name>
    <dbReference type="NCBI Taxonomy" id="31271"/>
    <lineage>
        <taxon>Eukaryota</taxon>
        <taxon>Sar</taxon>
        <taxon>Alveolata</taxon>
        <taxon>Apicomplexa</taxon>
        <taxon>Aconoidasida</taxon>
        <taxon>Haemosporida</taxon>
        <taxon>Plasmodiidae</taxon>
        <taxon>Plasmodium</taxon>
        <taxon>Plasmodium (Vinckeia)</taxon>
    </lineage>
</organism>
<evidence type="ECO:0000313" key="1">
    <source>
        <dbReference type="EMBL" id="SCL83987.1"/>
    </source>
</evidence>
<dbReference type="Proteomes" id="UP000195489">
    <property type="component" value="Unassembled WGS sequence"/>
</dbReference>
<accession>A0A1D3L7F3</accession>
<name>A0A1D3L7F3_PLACU</name>
<protein>
    <submittedName>
        <fullName evidence="1">Plasmodium variant antigen protein Cir/Yir/Bir, putative</fullName>
    </submittedName>
</protein>
<evidence type="ECO:0000313" key="2">
    <source>
        <dbReference type="Proteomes" id="UP000195489"/>
    </source>
</evidence>
<gene>
    <name evidence="1" type="ORF">PCHCB_000501800</name>
</gene>
<dbReference type="InterPro" id="IPR006477">
    <property type="entry name" value="Yir_bir_cir"/>
</dbReference>
<dbReference type="NCBIfam" id="TIGR01590">
    <property type="entry name" value="yir-bir-cir_Pla"/>
    <property type="match status" value="1"/>
</dbReference>
<dbReference type="AlphaFoldDB" id="A0A1D3L7F3"/>
<sequence>MSEKLCKAINAIDKSIIADLGNGIKLVINNNLTPDDYCGSNESEEKGECISYSKLVNYAFITLIKYFKYIVDDDDVENVLEYDNLADYAILWLSYKLNLMSYVNVSNLNDFNNKYIKNNKEIIGDEAYSSYKNSIEKKQDLMNMNIEDMLNFYAPLKSLCNMYTECNENKTDCRKCSQKAKEFVEEYQKIKNNSSIARNSLCSQILSTLSSDYDILKNKCKDCSSFPTIEEIQHTSQGSEGTSSSLPIASKLIPVLSVFGIPIFLGIAYKVNNKEFKNIILKNCFCDSLCVIIKKYIIRLPFLY</sequence>
<dbReference type="Pfam" id="PF06022">
    <property type="entry name" value="Cir_Bir_Yir"/>
    <property type="match status" value="1"/>
</dbReference>
<proteinExistence type="predicted"/>